<feature type="compositionally biased region" description="Basic residues" evidence="1">
    <location>
        <begin position="39"/>
        <end position="53"/>
    </location>
</feature>
<dbReference type="RefSeq" id="WP_160825880.1">
    <property type="nucleotide sequence ID" value="NZ_JBHSXS010000035.1"/>
</dbReference>
<organism evidence="2 3">
    <name type="scientific">Actinomadura yumaensis</name>
    <dbReference type="NCBI Taxonomy" id="111807"/>
    <lineage>
        <taxon>Bacteria</taxon>
        <taxon>Bacillati</taxon>
        <taxon>Actinomycetota</taxon>
        <taxon>Actinomycetes</taxon>
        <taxon>Streptosporangiales</taxon>
        <taxon>Thermomonosporaceae</taxon>
        <taxon>Actinomadura</taxon>
    </lineage>
</organism>
<dbReference type="PROSITE" id="PS51318">
    <property type="entry name" value="TAT"/>
    <property type="match status" value="1"/>
</dbReference>
<proteinExistence type="predicted"/>
<gene>
    <name evidence="2" type="ORF">ACFQKB_36020</name>
</gene>
<name>A0ABW2CTU4_9ACTN</name>
<evidence type="ECO:0000256" key="1">
    <source>
        <dbReference type="SAM" id="MobiDB-lite"/>
    </source>
</evidence>
<feature type="region of interest" description="Disordered" evidence="1">
    <location>
        <begin position="30"/>
        <end position="53"/>
    </location>
</feature>
<comment type="caution">
    <text evidence="2">The sequence shown here is derived from an EMBL/GenBank/DDBJ whole genome shotgun (WGS) entry which is preliminary data.</text>
</comment>
<dbReference type="EMBL" id="JBHSXS010000035">
    <property type="protein sequence ID" value="MFC6885211.1"/>
    <property type="molecule type" value="Genomic_DNA"/>
</dbReference>
<evidence type="ECO:0000313" key="3">
    <source>
        <dbReference type="Proteomes" id="UP001596380"/>
    </source>
</evidence>
<dbReference type="Proteomes" id="UP001596380">
    <property type="component" value="Unassembled WGS sequence"/>
</dbReference>
<protein>
    <submittedName>
        <fullName evidence="2">Uncharacterized protein</fullName>
    </submittedName>
</protein>
<reference evidence="3" key="1">
    <citation type="journal article" date="2019" name="Int. J. Syst. Evol. Microbiol.">
        <title>The Global Catalogue of Microorganisms (GCM) 10K type strain sequencing project: providing services to taxonomists for standard genome sequencing and annotation.</title>
        <authorList>
            <consortium name="The Broad Institute Genomics Platform"/>
            <consortium name="The Broad Institute Genome Sequencing Center for Infectious Disease"/>
            <person name="Wu L."/>
            <person name="Ma J."/>
        </authorList>
    </citation>
    <scope>NUCLEOTIDE SEQUENCE [LARGE SCALE GENOMIC DNA]</scope>
    <source>
        <strain evidence="3">JCM 3369</strain>
    </source>
</reference>
<sequence length="357" mass="37366">MRENETNAPSRRVLLGGAAGAAGLVVLGGAPAEAAGSPRPHHPHEPHRPHRPRRLRVLVATNEPWGTYHVAPLLAEAARRGAHLTQIVPDRSQVKPGDPVRVATPDDAPRADLLAVTGAGDWPLEVAERFRRLPLAASSLAYLGPDRAPGARRLRHRVRAVTSSSAAEARAFGSYLGVRRRIRVVGSPQTDALPARSPEKGLVLVVTSVTHPDGTGGAAPGTELLLAAAERIEASGRRVLVGLHPREDRRLWERYEISSVPTLQASARAEAAIGIPGTIFPLVAAVGTPVVGCTDPRLNVPGYLTSVCSSTIRSADEAVPAVTGARLPDAATLADAVGPVGGSAARLLDAWTRAAHP</sequence>
<evidence type="ECO:0000313" key="2">
    <source>
        <dbReference type="EMBL" id="MFC6885211.1"/>
    </source>
</evidence>
<accession>A0ABW2CTU4</accession>
<dbReference type="InterPro" id="IPR006311">
    <property type="entry name" value="TAT_signal"/>
</dbReference>
<keyword evidence="3" id="KW-1185">Reference proteome</keyword>